<keyword evidence="9" id="KW-0446">Lipid-binding</keyword>
<dbReference type="Pfam" id="PF16026">
    <property type="entry name" value="MIEAP"/>
    <property type="match status" value="1"/>
</dbReference>
<dbReference type="GO" id="GO:0005759">
    <property type="term" value="C:mitochondrial matrix"/>
    <property type="evidence" value="ECO:0007669"/>
    <property type="project" value="UniProtKB-SubCell"/>
</dbReference>
<dbReference type="AlphaFoldDB" id="A0ABD3WZ21"/>
<dbReference type="SUPFAM" id="SSF90257">
    <property type="entry name" value="Myosin rod fragments"/>
    <property type="match status" value="1"/>
</dbReference>
<comment type="subcellular location">
    <subcellularLocation>
        <location evidence="3">Cytoplasm</location>
    </subcellularLocation>
    <subcellularLocation>
        <location evidence="2">Mitochondrion matrix</location>
    </subcellularLocation>
    <subcellularLocation>
        <location evidence="1">Mitochondrion outer membrane</location>
    </subcellularLocation>
</comment>
<feature type="chain" id="PRO_5044751835" description="Mitochondria-eating protein" evidence="15">
    <location>
        <begin position="18"/>
        <end position="436"/>
    </location>
</feature>
<proteinExistence type="inferred from homology"/>
<evidence type="ECO:0000256" key="9">
    <source>
        <dbReference type="ARBA" id="ARBA00023121"/>
    </source>
</evidence>
<evidence type="ECO:0000256" key="2">
    <source>
        <dbReference type="ARBA" id="ARBA00004305"/>
    </source>
</evidence>
<evidence type="ECO:0000256" key="4">
    <source>
        <dbReference type="ARBA" id="ARBA00008233"/>
    </source>
</evidence>
<keyword evidence="6" id="KW-0963">Cytoplasm</keyword>
<keyword evidence="8 13" id="KW-0175">Coiled coil</keyword>
<evidence type="ECO:0000313" key="17">
    <source>
        <dbReference type="EMBL" id="KAL3879216.1"/>
    </source>
</evidence>
<feature type="coiled-coil region" evidence="13">
    <location>
        <begin position="51"/>
        <end position="190"/>
    </location>
</feature>
<dbReference type="Proteomes" id="UP001634394">
    <property type="component" value="Unassembled WGS sequence"/>
</dbReference>
<evidence type="ECO:0000256" key="14">
    <source>
        <dbReference type="SAM" id="MobiDB-lite"/>
    </source>
</evidence>
<dbReference type="InterPro" id="IPR031981">
    <property type="entry name" value="MIEAP_C"/>
</dbReference>
<dbReference type="EMBL" id="JBJQND010000004">
    <property type="protein sequence ID" value="KAL3879216.1"/>
    <property type="molecule type" value="Genomic_DNA"/>
</dbReference>
<reference evidence="17 18" key="1">
    <citation type="submission" date="2024-11" db="EMBL/GenBank/DDBJ databases">
        <title>Chromosome-level genome assembly of the freshwater bivalve Anodonta woodiana.</title>
        <authorList>
            <person name="Chen X."/>
        </authorList>
    </citation>
    <scope>NUCLEOTIDE SEQUENCE [LARGE SCALE GENOMIC DNA]</scope>
    <source>
        <strain evidence="17">MN2024</strain>
        <tissue evidence="17">Gills</tissue>
    </source>
</reference>
<evidence type="ECO:0000256" key="10">
    <source>
        <dbReference type="ARBA" id="ARBA00023128"/>
    </source>
</evidence>
<evidence type="ECO:0000256" key="11">
    <source>
        <dbReference type="ARBA" id="ARBA00023136"/>
    </source>
</evidence>
<evidence type="ECO:0000256" key="7">
    <source>
        <dbReference type="ARBA" id="ARBA00022787"/>
    </source>
</evidence>
<evidence type="ECO:0000256" key="13">
    <source>
        <dbReference type="SAM" id="Coils"/>
    </source>
</evidence>
<dbReference type="PANTHER" id="PTHR21771">
    <property type="entry name" value="MITOCHONDRIA-EATING PROTEIN-RELATED"/>
    <property type="match status" value="1"/>
</dbReference>
<evidence type="ECO:0000256" key="3">
    <source>
        <dbReference type="ARBA" id="ARBA00004496"/>
    </source>
</evidence>
<evidence type="ECO:0000256" key="8">
    <source>
        <dbReference type="ARBA" id="ARBA00023054"/>
    </source>
</evidence>
<accession>A0ABD3WZ21</accession>
<feature type="signal peptide" evidence="15">
    <location>
        <begin position="1"/>
        <end position="17"/>
    </location>
</feature>
<keyword evidence="18" id="KW-1185">Reference proteome</keyword>
<protein>
    <recommendedName>
        <fullName evidence="5">Mitochondria-eating protein</fullName>
    </recommendedName>
    <alternativeName>
        <fullName evidence="12">Spermatogenesis-associated protein 18</fullName>
    </alternativeName>
</protein>
<sequence>MTTIRAAMISVWDWIRALISPLTWLLDHVRSPNNDKSQAELSARNKTIRRKQEHDTLLTEKEREVTKLRTENTHLLTRCTSLDKLANERELKVVSLTKDYKQLQLINEDLKSQNSTYNRQVITLQRDGRQLQTRNEDISRKLTENEEQVDTLKKDCSQLRTRNEELSRQLKENEQQIDSLKKECGQLRTRLSEVLSMQVTDGNPNITNLRCQNRSDKLAEHFAELYDNHWTDCYQILTGHLRKTEEETIHILLQIVQTSYDLCLDRSQSNLTSAKDLLFTLAGTSSGEHEKATDIFIQETLHKLKSFREKNFTHASSKIGKEIKAKLMSTIREPEAAACNSFIDECIRLCWMMCIKDPPMYIVCDKEAVFDQNKYMPYTKTGPEVSYVVWPALYLHRNGPLMREGVAQGESRIERPRNTKLNAAKRESLGSYSKQE</sequence>
<dbReference type="GO" id="GO:0005741">
    <property type="term" value="C:mitochondrial outer membrane"/>
    <property type="evidence" value="ECO:0007669"/>
    <property type="project" value="UniProtKB-SubCell"/>
</dbReference>
<comment type="similarity">
    <text evidence="4">Belongs to the MIEAP family.</text>
</comment>
<name>A0ABD3WZ21_SINWO</name>
<keyword evidence="15" id="KW-0732">Signal</keyword>
<dbReference type="InterPro" id="IPR026169">
    <property type="entry name" value="MIEAP"/>
</dbReference>
<evidence type="ECO:0000259" key="16">
    <source>
        <dbReference type="Pfam" id="PF16026"/>
    </source>
</evidence>
<feature type="domain" description="Mitochondria-eating protein C-terminal" evidence="16">
    <location>
        <begin position="214"/>
        <end position="406"/>
    </location>
</feature>
<feature type="region of interest" description="Disordered" evidence="14">
    <location>
        <begin position="407"/>
        <end position="436"/>
    </location>
</feature>
<gene>
    <name evidence="17" type="ORF">ACJMK2_031523</name>
</gene>
<organism evidence="17 18">
    <name type="scientific">Sinanodonta woodiana</name>
    <name type="common">Chinese pond mussel</name>
    <name type="synonym">Anodonta woodiana</name>
    <dbReference type="NCBI Taxonomy" id="1069815"/>
    <lineage>
        <taxon>Eukaryota</taxon>
        <taxon>Metazoa</taxon>
        <taxon>Spiralia</taxon>
        <taxon>Lophotrochozoa</taxon>
        <taxon>Mollusca</taxon>
        <taxon>Bivalvia</taxon>
        <taxon>Autobranchia</taxon>
        <taxon>Heteroconchia</taxon>
        <taxon>Palaeoheterodonta</taxon>
        <taxon>Unionida</taxon>
        <taxon>Unionoidea</taxon>
        <taxon>Unionidae</taxon>
        <taxon>Unioninae</taxon>
        <taxon>Sinanodonta</taxon>
    </lineage>
</organism>
<evidence type="ECO:0000256" key="12">
    <source>
        <dbReference type="ARBA" id="ARBA00032687"/>
    </source>
</evidence>
<evidence type="ECO:0000313" key="18">
    <source>
        <dbReference type="Proteomes" id="UP001634394"/>
    </source>
</evidence>
<dbReference type="PANTHER" id="PTHR21771:SF0">
    <property type="entry name" value="MITOCHONDRIA-EATING PROTEIN"/>
    <property type="match status" value="1"/>
</dbReference>
<comment type="caution">
    <text evidence="17">The sequence shown here is derived from an EMBL/GenBank/DDBJ whole genome shotgun (WGS) entry which is preliminary data.</text>
</comment>
<evidence type="ECO:0000256" key="6">
    <source>
        <dbReference type="ARBA" id="ARBA00022490"/>
    </source>
</evidence>
<evidence type="ECO:0000256" key="1">
    <source>
        <dbReference type="ARBA" id="ARBA00004294"/>
    </source>
</evidence>
<keyword evidence="10" id="KW-0496">Mitochondrion</keyword>
<evidence type="ECO:0000256" key="5">
    <source>
        <dbReference type="ARBA" id="ARBA00019863"/>
    </source>
</evidence>
<keyword evidence="11" id="KW-0472">Membrane</keyword>
<evidence type="ECO:0000256" key="15">
    <source>
        <dbReference type="SAM" id="SignalP"/>
    </source>
</evidence>
<dbReference type="GO" id="GO:0008289">
    <property type="term" value="F:lipid binding"/>
    <property type="evidence" value="ECO:0007669"/>
    <property type="project" value="UniProtKB-KW"/>
</dbReference>
<keyword evidence="7" id="KW-1000">Mitochondrion outer membrane</keyword>